<dbReference type="HOGENOM" id="CLU_008013_0_0_1"/>
<protein>
    <submittedName>
        <fullName evidence="4">Uncharacterized protein AlNc14C59G4361</fullName>
    </submittedName>
</protein>
<gene>
    <name evidence="4" type="primary">AlNc14C59G4361</name>
    <name evidence="4" type="ORF">ALNC14_050410</name>
</gene>
<evidence type="ECO:0000259" key="3">
    <source>
        <dbReference type="Pfam" id="PF24923"/>
    </source>
</evidence>
<reference evidence="4" key="2">
    <citation type="submission" date="2011-02" db="EMBL/GenBank/DDBJ databases">
        <authorList>
            <person name="MacLean D."/>
        </authorList>
    </citation>
    <scope>NUCLEOTIDE SEQUENCE</scope>
</reference>
<feature type="domain" description="IQCH-like ATP-grasp" evidence="3">
    <location>
        <begin position="705"/>
        <end position="974"/>
    </location>
</feature>
<dbReference type="InterPro" id="IPR056855">
    <property type="entry name" value="ATP-grasp_IQCH"/>
</dbReference>
<evidence type="ECO:0000313" key="4">
    <source>
        <dbReference type="EMBL" id="CCA18898.1"/>
    </source>
</evidence>
<dbReference type="InterPro" id="IPR038752">
    <property type="entry name" value="IQCH"/>
</dbReference>
<proteinExistence type="predicted"/>
<dbReference type="PANTHER" id="PTHR14465">
    <property type="entry name" value="IQ DOMAIN-CONTAINING PROTEIN H"/>
    <property type="match status" value="1"/>
</dbReference>
<dbReference type="PANTHER" id="PTHR14465:SF0">
    <property type="entry name" value="IQ DOMAIN-CONTAINING PROTEIN H"/>
    <property type="match status" value="1"/>
</dbReference>
<evidence type="ECO:0000256" key="2">
    <source>
        <dbReference type="SAM" id="MobiDB-lite"/>
    </source>
</evidence>
<dbReference type="EMBL" id="FR824104">
    <property type="protein sequence ID" value="CCA18898.1"/>
    <property type="molecule type" value="Genomic_DNA"/>
</dbReference>
<dbReference type="AlphaFoldDB" id="F0WCI1"/>
<reference evidence="4" key="1">
    <citation type="journal article" date="2011" name="PLoS Biol.">
        <title>Gene gain and loss during evolution of obligate parasitism in the white rust pathogen of Arabidopsis thaliana.</title>
        <authorList>
            <person name="Kemen E."/>
            <person name="Gardiner A."/>
            <person name="Schultz-Larsen T."/>
            <person name="Kemen A.C."/>
            <person name="Balmuth A.L."/>
            <person name="Robert-Seilaniantz A."/>
            <person name="Bailey K."/>
            <person name="Holub E."/>
            <person name="Studholme D.J."/>
            <person name="Maclean D."/>
            <person name="Jones J.D."/>
        </authorList>
    </citation>
    <scope>NUCLEOTIDE SEQUENCE</scope>
</reference>
<name>F0WCI1_9STRA</name>
<accession>F0WCI1</accession>
<organism evidence="4">
    <name type="scientific">Albugo laibachii Nc14</name>
    <dbReference type="NCBI Taxonomy" id="890382"/>
    <lineage>
        <taxon>Eukaryota</taxon>
        <taxon>Sar</taxon>
        <taxon>Stramenopiles</taxon>
        <taxon>Oomycota</taxon>
        <taxon>Peronosporomycetes</taxon>
        <taxon>Albuginales</taxon>
        <taxon>Albuginaceae</taxon>
        <taxon>Albugo</taxon>
    </lineage>
</organism>
<keyword evidence="1" id="KW-0175">Coiled coil</keyword>
<feature type="region of interest" description="Disordered" evidence="2">
    <location>
        <begin position="169"/>
        <end position="194"/>
    </location>
</feature>
<evidence type="ECO:0000256" key="1">
    <source>
        <dbReference type="SAM" id="Coils"/>
    </source>
</evidence>
<dbReference type="Pfam" id="PF24923">
    <property type="entry name" value="ATP-grasp_IQCH"/>
    <property type="match status" value="1"/>
</dbReference>
<feature type="coiled-coil region" evidence="1">
    <location>
        <begin position="82"/>
        <end position="109"/>
    </location>
</feature>
<sequence length="1147" mass="129713">MLRHLVSYKSNYSCYKGSCLELQDGMEQVEQKYHKEDVGRILLQTQQELRDIRAEISARKQAGISHVVDAHPHREDHASLANENQSKDLETLHDILDRAEREIQAKVDLMFRGAANFGQMMQTGLPAVTSPPRQVSTTTKSLSDQIFSTQESKVDGTRKQLTAAKDDYKCSPSMQQSELISPKRPTQGLLTSKASKKRYNVSLKSLPAVQNGHASTSSSALADQSSETAHFLNSRHGSPLNSIEISQSTYDRALMQRTAQLHNRLEEPIRTTPCTSTISHDITSLKFDFSAPTILQSPGKVQIHEQVTHFNDQALGECNCRLSTNQVSMALINGFREDNSKLSPSRDHSKKMGIPKVIKSTKINTDTESHKGNNSSNHDFTIHQGIVDRRRSDFKSFQCFANDVWNNVEEVVTTLERLLSVYFIPIAHINGQRILTLSQENNKIITNRDLLSCVKNEHEVRMLLLKPGQRFQGVEKCTRAAMAVQSFMRMITFRRTYLLMISNHRKVRAIQQNWRRYAAYKATKIKIEAIRERQDIVFNEIMRSFCSNWDKIRTQRRTVMHIPSISIDPRHRMKTEQFSIQQNLQLQRLCALIDENVELIYICPFELTDDIVQYYMKLLQLAGISDAAARIKLMCPENASRFPSHFSLSNVVLCSPHTMKRLSRYIRGRNAYLVPGFPGTEDKRLAALLRIPILGLDPAKFFQMTTHSGIKRCFKKTNANTLPGSIDLYDENELIFSLAKLIAANPHQSSMVLKLDYDPFRTGTALVDISQLQSIQVLRLRTRTLDYWRQPPIQNKLIRNIVQEMQSIISSLVFMVNPEVYPSWKSFLQAIRMYGVVIEVCPKNRQGYVRANLFIEPSRRVCISSTQEFLSFENIHENDDRARKVVFDKAFAAKMRTIGFTFPQTLIDHEVLKSASLVIGQALAKDGICGYISVDFLVILDDQTQNKILYAMALQPFLTNSAASFSLFQFLSRGGGYNSKTGLFHLPRAITSHGVTSDTPSSSSLSATDLMIREARLSGIVSNELPLTPTRSYVLLEYVCNPNVATLSYGSFFQNCRSRGVYFDIERDIGTVFLLADSLTAGVLGIMCISDTRKNALLSCRAAMEAIAASAGTKSSISKSNHSMNDLMRADSTRDRFSEILRALHLM</sequence>